<sequence>MSQPRLGFYLDDSLDPAVSAALRGYGVRATRPTEVKLQNQSDATQLLFAYRHQLVFVTAEVTLVKFAGSQKDHGGVVYSPLALPIGRIVRQLLLLYETFQPTELAGKIEILS</sequence>
<accession>A0ABW7CCR7</accession>
<protein>
    <submittedName>
        <fullName evidence="1">DUF5615 family PIN-like protein</fullName>
    </submittedName>
</protein>
<dbReference type="RefSeq" id="WP_143472930.1">
    <property type="nucleotide sequence ID" value="NZ_JAZAQF010000081.1"/>
</dbReference>
<organism evidence="1 2">
    <name type="scientific">Limnothrix redekei LRLZ20PSL1</name>
    <dbReference type="NCBI Taxonomy" id="3112953"/>
    <lineage>
        <taxon>Bacteria</taxon>
        <taxon>Bacillati</taxon>
        <taxon>Cyanobacteriota</taxon>
        <taxon>Cyanophyceae</taxon>
        <taxon>Pseudanabaenales</taxon>
        <taxon>Pseudanabaenaceae</taxon>
        <taxon>Limnothrix</taxon>
    </lineage>
</organism>
<dbReference type="Proteomes" id="UP001604335">
    <property type="component" value="Unassembled WGS sequence"/>
</dbReference>
<evidence type="ECO:0000313" key="1">
    <source>
        <dbReference type="EMBL" id="MFG3818732.1"/>
    </source>
</evidence>
<reference evidence="2" key="1">
    <citation type="journal article" date="2024" name="Algal Res.">
        <title>Biochemical, toxicological and genomic investigation of a high-biomass producing Limnothrix strain isolated from Italian shallow drinking water reservoir.</title>
        <authorList>
            <person name="Simonazzi M."/>
            <person name="Shishido T.K."/>
            <person name="Delbaje E."/>
            <person name="Wahlsten M."/>
            <person name="Fewer D.P."/>
            <person name="Sivonen K."/>
            <person name="Pezzolesi L."/>
            <person name="Pistocchi R."/>
        </authorList>
    </citation>
    <scope>NUCLEOTIDE SEQUENCE [LARGE SCALE GENOMIC DNA]</scope>
    <source>
        <strain evidence="2">LRLZ20PSL1</strain>
    </source>
</reference>
<gene>
    <name evidence="1" type="ORF">VPK24_13875</name>
</gene>
<evidence type="ECO:0000313" key="2">
    <source>
        <dbReference type="Proteomes" id="UP001604335"/>
    </source>
</evidence>
<keyword evidence="2" id="KW-1185">Reference proteome</keyword>
<name>A0ABW7CCR7_9CYAN</name>
<dbReference type="EMBL" id="JAZAQF010000081">
    <property type="protein sequence ID" value="MFG3818732.1"/>
    <property type="molecule type" value="Genomic_DNA"/>
</dbReference>
<proteinExistence type="predicted"/>
<comment type="caution">
    <text evidence="1">The sequence shown here is derived from an EMBL/GenBank/DDBJ whole genome shotgun (WGS) entry which is preliminary data.</text>
</comment>